<feature type="domain" description="TonB-dependent receptor plug" evidence="11">
    <location>
        <begin position="32"/>
        <end position="136"/>
    </location>
</feature>
<accession>A0ABT8YBF9</accession>
<evidence type="ECO:0000256" key="3">
    <source>
        <dbReference type="ARBA" id="ARBA00022452"/>
    </source>
</evidence>
<keyword evidence="7 8" id="KW-0998">Cell outer membrane</keyword>
<dbReference type="PROSITE" id="PS52016">
    <property type="entry name" value="TONB_DEPENDENT_REC_3"/>
    <property type="match status" value="1"/>
</dbReference>
<gene>
    <name evidence="12" type="ORF">Q4F19_14855</name>
</gene>
<feature type="domain" description="TonB-dependent receptor-like beta-barrel" evidence="10">
    <location>
        <begin position="256"/>
        <end position="651"/>
    </location>
</feature>
<evidence type="ECO:0000256" key="4">
    <source>
        <dbReference type="ARBA" id="ARBA00022692"/>
    </source>
</evidence>
<dbReference type="PANTHER" id="PTHR30069">
    <property type="entry name" value="TONB-DEPENDENT OUTER MEMBRANE RECEPTOR"/>
    <property type="match status" value="1"/>
</dbReference>
<dbReference type="InterPro" id="IPR036942">
    <property type="entry name" value="Beta-barrel_TonB_sf"/>
</dbReference>
<protein>
    <submittedName>
        <fullName evidence="12">TonB-dependent receptor</fullName>
    </submittedName>
</protein>
<dbReference type="InterPro" id="IPR000531">
    <property type="entry name" value="Beta-barrel_TonB"/>
</dbReference>
<comment type="similarity">
    <text evidence="8 9">Belongs to the TonB-dependent receptor family.</text>
</comment>
<evidence type="ECO:0000256" key="6">
    <source>
        <dbReference type="ARBA" id="ARBA00023136"/>
    </source>
</evidence>
<proteinExistence type="inferred from homology"/>
<organism evidence="12 13">
    <name type="scientific">Sphingomonas natans</name>
    <dbReference type="NCBI Taxonomy" id="3063330"/>
    <lineage>
        <taxon>Bacteria</taxon>
        <taxon>Pseudomonadati</taxon>
        <taxon>Pseudomonadota</taxon>
        <taxon>Alphaproteobacteria</taxon>
        <taxon>Sphingomonadales</taxon>
        <taxon>Sphingomonadaceae</taxon>
        <taxon>Sphingomonas</taxon>
    </lineage>
</organism>
<dbReference type="Pfam" id="PF00593">
    <property type="entry name" value="TonB_dep_Rec_b-barrel"/>
    <property type="match status" value="1"/>
</dbReference>
<dbReference type="InterPro" id="IPR037066">
    <property type="entry name" value="Plug_dom_sf"/>
</dbReference>
<evidence type="ECO:0000256" key="2">
    <source>
        <dbReference type="ARBA" id="ARBA00022448"/>
    </source>
</evidence>
<dbReference type="InterPro" id="IPR012910">
    <property type="entry name" value="Plug_dom"/>
</dbReference>
<dbReference type="InterPro" id="IPR039426">
    <property type="entry name" value="TonB-dep_rcpt-like"/>
</dbReference>
<dbReference type="SUPFAM" id="SSF56935">
    <property type="entry name" value="Porins"/>
    <property type="match status" value="1"/>
</dbReference>
<keyword evidence="3 8" id="KW-1134">Transmembrane beta strand</keyword>
<evidence type="ECO:0000313" key="13">
    <source>
        <dbReference type="Proteomes" id="UP001169764"/>
    </source>
</evidence>
<evidence type="ECO:0000256" key="5">
    <source>
        <dbReference type="ARBA" id="ARBA00023077"/>
    </source>
</evidence>
<evidence type="ECO:0000259" key="11">
    <source>
        <dbReference type="Pfam" id="PF07715"/>
    </source>
</evidence>
<keyword evidence="2 8" id="KW-0813">Transport</keyword>
<evidence type="ECO:0000313" key="12">
    <source>
        <dbReference type="EMBL" id="MDO6415668.1"/>
    </source>
</evidence>
<comment type="subcellular location">
    <subcellularLocation>
        <location evidence="1 8">Cell outer membrane</location>
        <topology evidence="1 8">Multi-pass membrane protein</topology>
    </subcellularLocation>
</comment>
<evidence type="ECO:0000256" key="9">
    <source>
        <dbReference type="RuleBase" id="RU003357"/>
    </source>
</evidence>
<dbReference type="Gene3D" id="2.40.170.20">
    <property type="entry name" value="TonB-dependent receptor, beta-barrel domain"/>
    <property type="match status" value="1"/>
</dbReference>
<dbReference type="Pfam" id="PF07715">
    <property type="entry name" value="Plug"/>
    <property type="match status" value="1"/>
</dbReference>
<dbReference type="Gene3D" id="2.170.130.10">
    <property type="entry name" value="TonB-dependent receptor, plug domain"/>
    <property type="match status" value="1"/>
</dbReference>
<evidence type="ECO:0000256" key="7">
    <source>
        <dbReference type="ARBA" id="ARBA00023237"/>
    </source>
</evidence>
<dbReference type="EMBL" id="JAUOTP010000007">
    <property type="protein sequence ID" value="MDO6415668.1"/>
    <property type="molecule type" value="Genomic_DNA"/>
</dbReference>
<keyword evidence="4 8" id="KW-0812">Transmembrane</keyword>
<evidence type="ECO:0000256" key="8">
    <source>
        <dbReference type="PROSITE-ProRule" id="PRU01360"/>
    </source>
</evidence>
<keyword evidence="13" id="KW-1185">Reference proteome</keyword>
<evidence type="ECO:0000256" key="1">
    <source>
        <dbReference type="ARBA" id="ARBA00004571"/>
    </source>
</evidence>
<sequence>MLLPVAAALAEDAGPPTGADIVVTAPLSRSREDVIAGVSVLSGTELAQNLKPTIAETLARTPGVSASSFGPSASRPILRGFQGDRVRVLTDGVGSFDASTASVDHAVVINPLLAERIEVVRGPSALLYGSEAIGGVVNVMDTRIPRTIPENGYRLTAQGTYGSASNERSGGVAADVKAADNLVLHVDGSYLKTGDQRIGGYALTPALRQQALATAAAGGDPTGEIDFAGNAAVKDKLPNTQAKTWEVGVGATVITETGSLGFSYSHYDSLYGVPIRYATQLGEEQEAPRIDVAQDRIDARAQIDTGGNLLEAIRFRLGAARYRHYELEEDNSIGTAFYNQGMEGRLELAQAQHGAWRGVTGAQFVYRDFDVVGDEAFLPRTQTDQQGVFTLQQLDYGSFKIEAGGRYEHSIAEGKPRPDQPQFLAAKESFDLLSGSLGASVAVTDGIKIGLNLSHSERAPSAEELFANGPHAGTEAFEIGEPGLAKEKANGAEAVLHIHGHGFDIEGSAYYTRFANYIDDLPTGTLEDGLPVFQTRQGKARYYGFEAQGSLDLAHIGATTIALDALADYVNAQILDVGPAPRIPPLRVLGGIEARGGQVFGRAEVERAASQDRISDFETETKGWTTVNASIGVHPFADRKGTSIILSANNLFDVTARRASSFLKDYAPLAGRDIRVTARFQL</sequence>
<keyword evidence="12" id="KW-0675">Receptor</keyword>
<dbReference type="PANTHER" id="PTHR30069:SF40">
    <property type="entry name" value="TONB-DEPENDENT RECEPTOR NMB0964-RELATED"/>
    <property type="match status" value="1"/>
</dbReference>
<name>A0ABT8YBF9_9SPHN</name>
<evidence type="ECO:0000259" key="10">
    <source>
        <dbReference type="Pfam" id="PF00593"/>
    </source>
</evidence>
<keyword evidence="6 8" id="KW-0472">Membrane</keyword>
<comment type="caution">
    <text evidence="12">The sequence shown here is derived from an EMBL/GenBank/DDBJ whole genome shotgun (WGS) entry which is preliminary data.</text>
</comment>
<dbReference type="Proteomes" id="UP001169764">
    <property type="component" value="Unassembled WGS sequence"/>
</dbReference>
<reference evidence="12" key="1">
    <citation type="submission" date="2023-07" db="EMBL/GenBank/DDBJ databases">
        <authorList>
            <person name="Kim M."/>
        </authorList>
    </citation>
    <scope>NUCLEOTIDE SEQUENCE</scope>
    <source>
        <strain evidence="12">BIUV-7</strain>
    </source>
</reference>
<keyword evidence="5 9" id="KW-0798">TonB box</keyword>